<comment type="caution">
    <text evidence="1">The sequence shown here is derived from an EMBL/GenBank/DDBJ whole genome shotgun (WGS) entry which is preliminary data.</text>
</comment>
<protein>
    <submittedName>
        <fullName evidence="1">Uncharacterized protein</fullName>
    </submittedName>
</protein>
<name>A0ACC3DR42_9PEZI</name>
<feature type="non-terminal residue" evidence="1">
    <location>
        <position position="1"/>
    </location>
</feature>
<accession>A0ACC3DR42</accession>
<dbReference type="Proteomes" id="UP001186974">
    <property type="component" value="Unassembled WGS sequence"/>
</dbReference>
<gene>
    <name evidence="1" type="ORF">LTS18_005985</name>
</gene>
<reference evidence="1" key="1">
    <citation type="submission" date="2024-09" db="EMBL/GenBank/DDBJ databases">
        <title>Black Yeasts Isolated from many extreme environments.</title>
        <authorList>
            <person name="Coleine C."/>
            <person name="Stajich J.E."/>
            <person name="Selbmann L."/>
        </authorList>
    </citation>
    <scope>NUCLEOTIDE SEQUENCE</scope>
    <source>
        <strain evidence="1">CCFEE 5737</strain>
    </source>
</reference>
<organism evidence="1 2">
    <name type="scientific">Coniosporium uncinatum</name>
    <dbReference type="NCBI Taxonomy" id="93489"/>
    <lineage>
        <taxon>Eukaryota</taxon>
        <taxon>Fungi</taxon>
        <taxon>Dikarya</taxon>
        <taxon>Ascomycota</taxon>
        <taxon>Pezizomycotina</taxon>
        <taxon>Dothideomycetes</taxon>
        <taxon>Dothideomycetes incertae sedis</taxon>
        <taxon>Coniosporium</taxon>
    </lineage>
</organism>
<keyword evidence="2" id="KW-1185">Reference proteome</keyword>
<evidence type="ECO:0000313" key="2">
    <source>
        <dbReference type="Proteomes" id="UP001186974"/>
    </source>
</evidence>
<dbReference type="EMBL" id="JAWDJW010001447">
    <property type="protein sequence ID" value="KAK3079003.1"/>
    <property type="molecule type" value="Genomic_DNA"/>
</dbReference>
<evidence type="ECO:0000313" key="1">
    <source>
        <dbReference type="EMBL" id="KAK3079003.1"/>
    </source>
</evidence>
<sequence length="274" mass="29836">DVLVAGNNEIGAAATALVGLSEGSVDAGEDRDEDEAIAVDEDVVDVDEVDDVPTFRRATRSLTGQRQARDAPAFTAPAKLSSTTTPKARSKQTVKAKEVQPAPTQKSKEKAVKLKLNISKPKASKPKPAPPISKPRQQKRRRLESPIAVSLSPPPPPPVRFQSTWRVQIEGVEKDIWQATTVETARTFNLITAHRTARECKQAIARRFVDDWQLLKVTATSTKEKGKDKPEAASATFTSYSEVNKVNNLAATVKYWAAGGGVVIKVDCIVYLRI</sequence>
<proteinExistence type="predicted"/>